<dbReference type="EMBL" id="CAJHUC010002014">
    <property type="protein sequence ID" value="CAD7702967.1"/>
    <property type="molecule type" value="Genomic_DNA"/>
</dbReference>
<dbReference type="OrthoDB" id="1938138at2759"/>
<accession>A0A8S1JG17</accession>
<name>A0A8S1JG17_9CHLO</name>
<dbReference type="InterPro" id="IPR036224">
    <property type="entry name" value="GINS_bundle-like_dom_sf"/>
</dbReference>
<dbReference type="GO" id="GO:0006260">
    <property type="term" value="P:DNA replication"/>
    <property type="evidence" value="ECO:0007669"/>
    <property type="project" value="InterPro"/>
</dbReference>
<protein>
    <recommendedName>
        <fullName evidence="4">GINS subunit domain-containing protein</fullName>
    </recommendedName>
</protein>
<reference evidence="2" key="1">
    <citation type="submission" date="2020-12" db="EMBL/GenBank/DDBJ databases">
        <authorList>
            <person name="Iha C."/>
        </authorList>
    </citation>
    <scope>NUCLEOTIDE SEQUENCE</scope>
</reference>
<evidence type="ECO:0000256" key="1">
    <source>
        <dbReference type="SAM" id="MobiDB-lite"/>
    </source>
</evidence>
<dbReference type="PANTHER" id="PTHR12772:SF0">
    <property type="entry name" value="DNA REPLICATION COMPLEX GINS PROTEIN PSF2"/>
    <property type="match status" value="1"/>
</dbReference>
<evidence type="ECO:0000313" key="3">
    <source>
        <dbReference type="Proteomes" id="UP000708148"/>
    </source>
</evidence>
<organism evidence="2 3">
    <name type="scientific">Ostreobium quekettii</name>
    <dbReference type="NCBI Taxonomy" id="121088"/>
    <lineage>
        <taxon>Eukaryota</taxon>
        <taxon>Viridiplantae</taxon>
        <taxon>Chlorophyta</taxon>
        <taxon>core chlorophytes</taxon>
        <taxon>Ulvophyceae</taxon>
        <taxon>TCBD clade</taxon>
        <taxon>Bryopsidales</taxon>
        <taxon>Ostreobineae</taxon>
        <taxon>Ostreobiaceae</taxon>
        <taxon>Ostreobium</taxon>
    </lineage>
</organism>
<dbReference type="GO" id="GO:0000727">
    <property type="term" value="P:double-strand break repair via break-induced replication"/>
    <property type="evidence" value="ECO:0007669"/>
    <property type="project" value="TreeGrafter"/>
</dbReference>
<dbReference type="AlphaFoldDB" id="A0A8S1JG17"/>
<dbReference type="InterPro" id="IPR007257">
    <property type="entry name" value="GINS_Psf2"/>
</dbReference>
<evidence type="ECO:0000313" key="2">
    <source>
        <dbReference type="EMBL" id="CAD7702967.1"/>
    </source>
</evidence>
<proteinExistence type="predicted"/>
<evidence type="ECO:0008006" key="4">
    <source>
        <dbReference type="Google" id="ProtNLM"/>
    </source>
</evidence>
<dbReference type="Proteomes" id="UP000708148">
    <property type="component" value="Unassembled WGS sequence"/>
</dbReference>
<dbReference type="Gene3D" id="3.40.5.50">
    <property type="match status" value="1"/>
</dbReference>
<dbReference type="Gene3D" id="1.20.58.1020">
    <property type="match status" value="1"/>
</dbReference>
<gene>
    <name evidence="2" type="ORF">OSTQU699_LOCUS8324</name>
</gene>
<feature type="region of interest" description="Disordered" evidence="1">
    <location>
        <begin position="1"/>
        <end position="85"/>
    </location>
</feature>
<dbReference type="SUPFAM" id="SSF158573">
    <property type="entry name" value="GINS helical bundle-like"/>
    <property type="match status" value="1"/>
</dbReference>
<dbReference type="GO" id="GO:0000811">
    <property type="term" value="C:GINS complex"/>
    <property type="evidence" value="ECO:0007669"/>
    <property type="project" value="TreeGrafter"/>
</dbReference>
<feature type="compositionally biased region" description="Polar residues" evidence="1">
    <location>
        <begin position="67"/>
        <end position="85"/>
    </location>
</feature>
<comment type="caution">
    <text evidence="2">The sequence shown here is derived from an EMBL/GenBank/DDBJ whole genome shotgun (WGS) entry which is preliminary data.</text>
</comment>
<dbReference type="PANTHER" id="PTHR12772">
    <property type="entry name" value="DNA REPLICATION COMPLEX GINS PROTEIN PSF2"/>
    <property type="match status" value="1"/>
</dbReference>
<keyword evidence="3" id="KW-1185">Reference proteome</keyword>
<sequence length="328" mass="36039">MSRTLSERSAGIGAEDGRTTDWSGGQTGRIGAIGVQACTSREGGWRERRSEGGAPADGTGPRDGRQASPSGDAQLPNHFSQLSVDSPAQGDEALRLQMQGRQYDGMRTCDIAQGSGPTSTSRWRCQGSLYDTGGVGWGDDQMEENYSGEASFWSGSEPDGVPGPSLMDDVGDEWVRIKAHQMVTDHLVPGLPPIQADVVTEVPLWLAIRLASCDRCELLLPQWVGRDHLQEVLLKEASSEAFIVGLPFLYYEFFRLLWAKARHVLPDGPHLLTLVEQIHTQRLVKADRLVPKTDLDDGEFSNLGHAELRKIRPVVRAIAEARRLLFDR</sequence>